<feature type="domain" description="DNA helicase Pif1-like DEAD-box helicase" evidence="2">
    <location>
        <begin position="1140"/>
        <end position="1291"/>
    </location>
</feature>
<dbReference type="InterPro" id="IPR027417">
    <property type="entry name" value="P-loop_NTPase"/>
</dbReference>
<protein>
    <recommendedName>
        <fullName evidence="1">ATP-dependent DNA helicase</fullName>
        <ecNumber evidence="1">5.6.2.3</ecNumber>
    </recommendedName>
</protein>
<evidence type="ECO:0000313" key="5">
    <source>
        <dbReference type="EMBL" id="CAF0973458.1"/>
    </source>
</evidence>
<dbReference type="GO" id="GO:0006281">
    <property type="term" value="P:DNA repair"/>
    <property type="evidence" value="ECO:0007669"/>
    <property type="project" value="UniProtKB-KW"/>
</dbReference>
<dbReference type="EMBL" id="CAJNOC010003226">
    <property type="protein sequence ID" value="CAF0973458.1"/>
    <property type="molecule type" value="Genomic_DNA"/>
</dbReference>
<dbReference type="PANTHER" id="PTHR47642">
    <property type="entry name" value="ATP-DEPENDENT DNA HELICASE"/>
    <property type="match status" value="1"/>
</dbReference>
<keyword evidence="1" id="KW-0227">DNA damage</keyword>
<keyword evidence="6" id="KW-1185">Reference proteome</keyword>
<keyword evidence="1" id="KW-0547">Nucleotide-binding</keyword>
<dbReference type="GO" id="GO:0005524">
    <property type="term" value="F:ATP binding"/>
    <property type="evidence" value="ECO:0007669"/>
    <property type="project" value="UniProtKB-KW"/>
</dbReference>
<dbReference type="GO" id="GO:0000723">
    <property type="term" value="P:telomere maintenance"/>
    <property type="evidence" value="ECO:0007669"/>
    <property type="project" value="InterPro"/>
</dbReference>
<evidence type="ECO:0000256" key="1">
    <source>
        <dbReference type="RuleBase" id="RU363044"/>
    </source>
</evidence>
<organism evidence="5 6">
    <name type="scientific">Brachionus calyciflorus</name>
    <dbReference type="NCBI Taxonomy" id="104777"/>
    <lineage>
        <taxon>Eukaryota</taxon>
        <taxon>Metazoa</taxon>
        <taxon>Spiralia</taxon>
        <taxon>Gnathifera</taxon>
        <taxon>Rotifera</taxon>
        <taxon>Eurotatoria</taxon>
        <taxon>Monogononta</taxon>
        <taxon>Pseudotrocha</taxon>
        <taxon>Ploima</taxon>
        <taxon>Brachionidae</taxon>
        <taxon>Brachionus</taxon>
    </lineage>
</organism>
<keyword evidence="1" id="KW-0378">Hydrolase</keyword>
<dbReference type="GO" id="GO:0043139">
    <property type="term" value="F:5'-3' DNA helicase activity"/>
    <property type="evidence" value="ECO:0007669"/>
    <property type="project" value="UniProtKB-EC"/>
</dbReference>
<evidence type="ECO:0000313" key="6">
    <source>
        <dbReference type="Proteomes" id="UP000663879"/>
    </source>
</evidence>
<comment type="similarity">
    <text evidence="1">Belongs to the helicase family.</text>
</comment>
<accession>A0A814ESR9</accession>
<evidence type="ECO:0000259" key="3">
    <source>
        <dbReference type="Pfam" id="PF14214"/>
    </source>
</evidence>
<comment type="cofactor">
    <cofactor evidence="1">
        <name>Mg(2+)</name>
        <dbReference type="ChEBI" id="CHEBI:18420"/>
    </cofactor>
</comment>
<dbReference type="InterPro" id="IPR051055">
    <property type="entry name" value="PIF1_helicase"/>
</dbReference>
<feature type="domain" description="DUF6570" evidence="4">
    <location>
        <begin position="133"/>
        <end position="265"/>
    </location>
</feature>
<dbReference type="InterPro" id="IPR025476">
    <property type="entry name" value="Helitron_helicase-like"/>
</dbReference>
<proteinExistence type="inferred from homology"/>
<feature type="domain" description="Helitron helicase-like" evidence="3">
    <location>
        <begin position="390"/>
        <end position="594"/>
    </location>
</feature>
<dbReference type="Proteomes" id="UP000663879">
    <property type="component" value="Unassembled WGS sequence"/>
</dbReference>
<keyword evidence="1" id="KW-0234">DNA repair</keyword>
<dbReference type="GO" id="GO:0006310">
    <property type="term" value="P:DNA recombination"/>
    <property type="evidence" value="ECO:0007669"/>
    <property type="project" value="UniProtKB-KW"/>
</dbReference>
<comment type="catalytic activity">
    <reaction evidence="1">
        <text>ATP + H2O = ADP + phosphate + H(+)</text>
        <dbReference type="Rhea" id="RHEA:13065"/>
        <dbReference type="ChEBI" id="CHEBI:15377"/>
        <dbReference type="ChEBI" id="CHEBI:15378"/>
        <dbReference type="ChEBI" id="CHEBI:30616"/>
        <dbReference type="ChEBI" id="CHEBI:43474"/>
        <dbReference type="ChEBI" id="CHEBI:456216"/>
        <dbReference type="EC" id="5.6.2.3"/>
    </reaction>
</comment>
<keyword evidence="1" id="KW-0067">ATP-binding</keyword>
<evidence type="ECO:0000259" key="2">
    <source>
        <dbReference type="Pfam" id="PF05970"/>
    </source>
</evidence>
<dbReference type="Gene3D" id="3.40.50.300">
    <property type="entry name" value="P-loop containing nucleotide triphosphate hydrolases"/>
    <property type="match status" value="1"/>
</dbReference>
<dbReference type="OrthoDB" id="8196283at2759"/>
<evidence type="ECO:0000259" key="4">
    <source>
        <dbReference type="Pfam" id="PF20209"/>
    </source>
</evidence>
<keyword evidence="1" id="KW-0347">Helicase</keyword>
<dbReference type="Pfam" id="PF14214">
    <property type="entry name" value="Helitron_like_N"/>
    <property type="match status" value="1"/>
</dbReference>
<dbReference type="Pfam" id="PF05970">
    <property type="entry name" value="PIF1"/>
    <property type="match status" value="1"/>
</dbReference>
<dbReference type="InterPro" id="IPR010285">
    <property type="entry name" value="DNA_helicase_pif1-like_DEAD"/>
</dbReference>
<comment type="caution">
    <text evidence="5">The sequence shown here is derived from an EMBL/GenBank/DDBJ whole genome shotgun (WGS) entry which is preliminary data.</text>
</comment>
<dbReference type="PANTHER" id="PTHR47642:SF5">
    <property type="entry name" value="ATP-DEPENDENT DNA HELICASE"/>
    <property type="match status" value="1"/>
</dbReference>
<dbReference type="InterPro" id="IPR046700">
    <property type="entry name" value="DUF6570"/>
</dbReference>
<gene>
    <name evidence="5" type="ORF">OXX778_LOCUS15040</name>
</gene>
<keyword evidence="1" id="KW-0233">DNA recombination</keyword>
<sequence>MSKRQSDFKDSSEKKKLTTNTSRYDLTEDHFFDCMRQFISNTNVNNFERHVCSVCAEIKYSPLDNICSKPIQFFMNHKNILKYENLSQSFSTEFFKYDLAFSQLNNLVLEPNGFDFDNATLKICGSCEAYLAKNSTPKYALVNQLYLGQIPEELKDLTYSEQILISKSRMIGSIYKIKTNSNKSVGQNKIIGNIITFNQEINSISKILPNLDNLESLNVILIGKNIPNSIDFKKIFSVRIFKLITALKWLKRHNPEYEDITINYQCNIEVDPDNIPIILLKKLINLENDEDEPNIGETDPILLNSSGLINTNLNLLLNDKEKINKLNEIIRSKTNETILLYPHSEEPLNEYKNSKLLPQLYPVLFPYGFGGFNEQNRKTGITEREQTKHFLKLNCKRFVNNKTFIFYAFNLIQRHEFTKNLSIMTKKQYFNNISLILAKITEDEIKEEITNILQNGNIRNFKIQTLFSQSVMIAKNSQGSRFNLRHRRVEIKSYIISKGLPSFFITINPNDLTSPLIQFLNGSRISDDLIQKSINIANDPIHQSINFNILIQNLIDFLFGEKNENNLGLFGKLNGYYGIVEAQARGSLHIHFLIWIEDSIDPFNFEKFIENDSNKTKLFNYINSHIKCNLSDYNENWTEDQNKTDSDSTILSKTADYIFQKNFAKEFNKDVFMLAKETNIHHCTHSCYKTKAKTCRFGFGKSGKPKNLTTSFDKNNILNIKRDHCFLNNFNPYILASLRCNHDIKWIEKSQKDSLSSIYYITNYVTKNGVDVHNFLSFVSIFFSKYSKNHQFINETDEAKFILQKIFTICTSQTEYSAAQIAHMIFDKKRDGTYFSSDEISFIYYPKYLAYIDLQEKGLDPTIFESDDEIIDIKQKNSNKFDERLDYILRPKILDNVCLYSFYTEYKKVYNSSIIDNDIELTFLEKHPQKKCSILKHDKSVVPVLLGKNILDHPNEIMSKIMLVLFKPWRTQNDLKNENETYSNEFKSYLNNITENNPKIKKYIDNFNLLKKLKDDGVKDYNKNIFDKTIENNEIHIEPILDYDTDDYLDHEFCYNNNITTDIEIVTNNLKLEYSQNVGEINTIILTDNITEIKKIDDEQIKIYNVEYNNFQNSLVKNAMLISHKNVTITIEDIISIFKLNEKQAISIKLFLTNNQDQKLIYLGGSGGVGKSRVISAIEFFFHFNKKIETLKICAYTGSASTLINGNTIHSTFKFKVKSKDEDYQLLMNFDERQSWSLVEFLIIDEISMLSLNILADIDITLREIKNKNIIFGNINILFVGDLFQFPPVASFPLYKNITVPENLLIQNIINEKLKKNYNGRLLWLSLKDAIFLDVPMRQINDNCYAKFLMRVRESTVTTNDIILLKQKIINGFISKPFNQNIIVSKNSIKTHLINSIIRIMELEKNYIFLKAKSIDSI</sequence>
<dbReference type="EC" id="5.6.2.3" evidence="1"/>
<dbReference type="GO" id="GO:0016787">
    <property type="term" value="F:hydrolase activity"/>
    <property type="evidence" value="ECO:0007669"/>
    <property type="project" value="UniProtKB-KW"/>
</dbReference>
<reference evidence="5" key="1">
    <citation type="submission" date="2021-02" db="EMBL/GenBank/DDBJ databases">
        <authorList>
            <person name="Nowell W R."/>
        </authorList>
    </citation>
    <scope>NUCLEOTIDE SEQUENCE</scope>
    <source>
        <strain evidence="5">Ploen Becks lab</strain>
    </source>
</reference>
<name>A0A814ESR9_9BILA</name>
<dbReference type="Pfam" id="PF20209">
    <property type="entry name" value="DUF6570"/>
    <property type="match status" value="1"/>
</dbReference>